<evidence type="ECO:0000313" key="4">
    <source>
        <dbReference type="EMBL" id="RII43640.1"/>
    </source>
</evidence>
<evidence type="ECO:0000313" key="5">
    <source>
        <dbReference type="Proteomes" id="UP000265419"/>
    </source>
</evidence>
<dbReference type="PROSITE" id="PS51318">
    <property type="entry name" value="TAT"/>
    <property type="match status" value="1"/>
</dbReference>
<dbReference type="GO" id="GO:0004553">
    <property type="term" value="F:hydrolase activity, hydrolyzing O-glycosyl compounds"/>
    <property type="evidence" value="ECO:0007669"/>
    <property type="project" value="InterPro"/>
</dbReference>
<dbReference type="AlphaFoldDB" id="A0A399JF86"/>
<evidence type="ECO:0000256" key="1">
    <source>
        <dbReference type="ARBA" id="ARBA00022833"/>
    </source>
</evidence>
<dbReference type="PANTHER" id="PTHR12993">
    <property type="entry name" value="N-ACETYLGLUCOSAMINYL-PHOSPHATIDYLINOSITOL DE-N-ACETYLASE-RELATED"/>
    <property type="match status" value="1"/>
</dbReference>
<dbReference type="SUPFAM" id="SSF49344">
    <property type="entry name" value="CBD9-like"/>
    <property type="match status" value="1"/>
</dbReference>
<dbReference type="InterPro" id="IPR013783">
    <property type="entry name" value="Ig-like_fold"/>
</dbReference>
<dbReference type="Pfam" id="PF10633">
    <property type="entry name" value="NPCBM_assoc"/>
    <property type="match status" value="1"/>
</dbReference>
<dbReference type="Proteomes" id="UP000265419">
    <property type="component" value="Unassembled WGS sequence"/>
</dbReference>
<feature type="domain" description="Carbohydrate-binding" evidence="2">
    <location>
        <begin position="579"/>
        <end position="779"/>
    </location>
</feature>
<dbReference type="GO" id="GO:0016137">
    <property type="term" value="P:glycoside metabolic process"/>
    <property type="evidence" value="ECO:0007669"/>
    <property type="project" value="UniProtKB-ARBA"/>
</dbReference>
<dbReference type="Pfam" id="PF06452">
    <property type="entry name" value="CBM9_1"/>
    <property type="match status" value="1"/>
</dbReference>
<organism evidence="4 5">
    <name type="scientific">Galactobacter valiniphilus</name>
    <dbReference type="NCBI Taxonomy" id="2676122"/>
    <lineage>
        <taxon>Bacteria</taxon>
        <taxon>Bacillati</taxon>
        <taxon>Actinomycetota</taxon>
        <taxon>Actinomycetes</taxon>
        <taxon>Micrococcales</taxon>
        <taxon>Micrococcaceae</taxon>
        <taxon>Galactobacter</taxon>
    </lineage>
</organism>
<dbReference type="GO" id="GO:0016052">
    <property type="term" value="P:carbohydrate catabolic process"/>
    <property type="evidence" value="ECO:0007669"/>
    <property type="project" value="InterPro"/>
</dbReference>
<dbReference type="Gene3D" id="2.60.40.1190">
    <property type="match status" value="1"/>
</dbReference>
<dbReference type="InterPro" id="IPR024078">
    <property type="entry name" value="LmbE-like_dom_sf"/>
</dbReference>
<keyword evidence="5" id="KW-1185">Reference proteome</keyword>
<feature type="domain" description="Alpha-galactosidase NEW3" evidence="3">
    <location>
        <begin position="344"/>
        <end position="408"/>
    </location>
</feature>
<name>A0A399JF86_9MICC</name>
<dbReference type="PANTHER" id="PTHR12993:SF11">
    <property type="entry name" value="N-ACETYLGLUCOSAMINYL-PHOSPHATIDYLINOSITOL DE-N-ACETYLASE"/>
    <property type="match status" value="1"/>
</dbReference>
<proteinExistence type="predicted"/>
<dbReference type="Gene3D" id="2.60.40.10">
    <property type="entry name" value="Immunoglobulins"/>
    <property type="match status" value="1"/>
</dbReference>
<dbReference type="GO" id="GO:0030246">
    <property type="term" value="F:carbohydrate binding"/>
    <property type="evidence" value="ECO:0007669"/>
    <property type="project" value="InterPro"/>
</dbReference>
<dbReference type="InterPro" id="IPR010502">
    <property type="entry name" value="Carb-bd_dom_fam9"/>
</dbReference>
<dbReference type="SUPFAM" id="SSF102588">
    <property type="entry name" value="LmbE-like"/>
    <property type="match status" value="1"/>
</dbReference>
<dbReference type="InterPro" id="IPR018905">
    <property type="entry name" value="A-galactase_NEW3"/>
</dbReference>
<keyword evidence="1" id="KW-0862">Zinc</keyword>
<dbReference type="Gene3D" id="3.40.50.10320">
    <property type="entry name" value="LmbE-like"/>
    <property type="match status" value="1"/>
</dbReference>
<dbReference type="Pfam" id="PF02585">
    <property type="entry name" value="PIG-L"/>
    <property type="match status" value="1"/>
</dbReference>
<gene>
    <name evidence="4" type="ORF">DWB68_01040</name>
</gene>
<protein>
    <submittedName>
        <fullName evidence="4">GlcNAc-PI de-N-acetylase</fullName>
    </submittedName>
</protein>
<reference evidence="4 5" key="1">
    <citation type="submission" date="2018-07" db="EMBL/GenBank/DDBJ databases">
        <title>Arthrobacter sp. nov., isolated from raw cow's milk with high bacterial count.</title>
        <authorList>
            <person name="Hahne J."/>
            <person name="Isele D."/>
            <person name="Lipski A."/>
        </authorList>
    </citation>
    <scope>NUCLEOTIDE SEQUENCE [LARGE SCALE GENOMIC DNA]</scope>
    <source>
        <strain evidence="4 5">JZ R-35</strain>
    </source>
</reference>
<sequence>MLEQTQVGHSRRTVLRAGGIASLGLALTIGAGTPRSVAEQRLSKPGNGTKLNVLFIGAHPDDEASTLAALGQWKERFGARSGVITVTRGEGGGNAVGLEEGPPLGLLREAEERLAVGTAGIDDVFNLDGLDFYYTASAPLSHQVWGGDDVLERIVRVVRATRPEIIVTMNPSAVEGNHGNHQQAAMFAVEAYLFAGDPEKFPEQRKEGLQPWTPLRLFRSGANGKGTTGPGAISAGYAPTIASDVVFGCWNGTVSATGQRWSEIMVKAQREYVTQGWAEFADPPSDPDKIPATWLTTLLSRGPLANPTSGDDAALLGAVRQAKGGLPLGSRIEVRPRRHAAVIGLEESIDVTVSAPASGALPQARAKLSVPPGWSVSKAQDLGTLASGRSKTATFTVTAPSNAAPGTHVQVWAEVTSKHGAGRGMAPLRVAGAVEATIVPLPEIAQFRAWTKRLNIQHLDALVPELFAVPSGRTRALGIQVENHGKSDASGTVAVELPAGFGVEPAQRSFSGLRGGASSTLDFTARNSDASIPVANTAPNAGVWPVQIKATVGNQTVSRSVVMNLVPSGTVPAISASPTVDAVWDAAKYPGDKLDISAVWDGAKTTPEDVSGSAWISRSGENFLVFVDVVDDIRGTILPASDNKRQRRTDSVEIYFDPRGTAANTAQTLILGIMPSMDSMTGAPGVGRDRDNYQGEARVTAPGVRVAVKMAGTQDAYRGYQLEALIPFSVLPDRVDPARMGFNVVINDSDTQNKAAQTRTAWSTYPGMRADPWRWGELSVPGLSDRGSQPVAPRLPDTAAASVESPQSILQSALGGVPLGGHAALEGGVQRLEVRARGRSIDVDFSSRTGGTARAYLWDGSTVRGQRISQVPTGRTRMTLGSDIPVGRGWMVLVSLEKGGLVAAAARPLSQRD</sequence>
<accession>A0A399JF86</accession>
<evidence type="ECO:0000259" key="2">
    <source>
        <dbReference type="Pfam" id="PF06452"/>
    </source>
</evidence>
<dbReference type="GO" id="GO:0016811">
    <property type="term" value="F:hydrolase activity, acting on carbon-nitrogen (but not peptide) bonds, in linear amides"/>
    <property type="evidence" value="ECO:0007669"/>
    <property type="project" value="TreeGrafter"/>
</dbReference>
<dbReference type="InterPro" id="IPR003737">
    <property type="entry name" value="GlcNAc_PI_deacetylase-related"/>
</dbReference>
<evidence type="ECO:0000259" key="3">
    <source>
        <dbReference type="Pfam" id="PF10633"/>
    </source>
</evidence>
<dbReference type="InterPro" id="IPR006311">
    <property type="entry name" value="TAT_signal"/>
</dbReference>
<comment type="caution">
    <text evidence="4">The sequence shown here is derived from an EMBL/GenBank/DDBJ whole genome shotgun (WGS) entry which is preliminary data.</text>
</comment>
<dbReference type="EMBL" id="QQXK01000002">
    <property type="protein sequence ID" value="RII43640.1"/>
    <property type="molecule type" value="Genomic_DNA"/>
</dbReference>